<evidence type="ECO:0000256" key="3">
    <source>
        <dbReference type="SAM" id="SignalP"/>
    </source>
</evidence>
<proteinExistence type="predicted"/>
<feature type="transmembrane region" description="Helical" evidence="2">
    <location>
        <begin position="182"/>
        <end position="200"/>
    </location>
</feature>
<accession>A0A419EU27</accession>
<dbReference type="Proteomes" id="UP000285961">
    <property type="component" value="Unassembled WGS sequence"/>
</dbReference>
<keyword evidence="2" id="KW-0812">Transmembrane</keyword>
<dbReference type="EMBL" id="QZKI01000102">
    <property type="protein sequence ID" value="RJP67565.1"/>
    <property type="molecule type" value="Genomic_DNA"/>
</dbReference>
<dbReference type="Pfam" id="PF06347">
    <property type="entry name" value="SH3_4"/>
    <property type="match status" value="1"/>
</dbReference>
<dbReference type="Pfam" id="PF00515">
    <property type="entry name" value="TPR_1"/>
    <property type="match status" value="1"/>
</dbReference>
<feature type="transmembrane region" description="Helical" evidence="2">
    <location>
        <begin position="156"/>
        <end position="175"/>
    </location>
</feature>
<dbReference type="PROSITE" id="PS50005">
    <property type="entry name" value="TPR"/>
    <property type="match status" value="1"/>
</dbReference>
<sequence length="271" mass="29691">MKEQSRPLLTSALAAFAIALLCSLLAASAVMAGEPSPSVAPDQVDDVFDIANGEYKAGNYESAVRLYEGLVSGSPLKTAEMYYNLGNAYFKLHKLGKAIAAYRRALRLAPRNEDIRANLTYVRNNAKDKIDRPKSTDALHEIFFFHYRVNPAEAEALFLGAYVLASLCGSAYLFWKRKLIRWATGVAVVLAVALGVNGLIHIHDTAHPRGAVVIADETSVHTGPADTYMVSFNLHDGTELELHTTGAEWSQVELADGRRGWIRQTDIEIVS</sequence>
<organism evidence="4 5">
    <name type="scientific">Candidatus Abyssobacteria bacterium SURF_17</name>
    <dbReference type="NCBI Taxonomy" id="2093361"/>
    <lineage>
        <taxon>Bacteria</taxon>
        <taxon>Pseudomonadati</taxon>
        <taxon>Candidatus Hydrogenedentota</taxon>
        <taxon>Candidatus Abyssobacteria</taxon>
    </lineage>
</organism>
<dbReference type="InterPro" id="IPR019734">
    <property type="entry name" value="TPR_rpt"/>
</dbReference>
<keyword evidence="2" id="KW-0472">Membrane</keyword>
<feature type="repeat" description="TPR" evidence="1">
    <location>
        <begin position="79"/>
        <end position="112"/>
    </location>
</feature>
<keyword evidence="2" id="KW-1133">Transmembrane helix</keyword>
<dbReference type="AlphaFoldDB" id="A0A419EU27"/>
<comment type="caution">
    <text evidence="4">The sequence shown here is derived from an EMBL/GenBank/DDBJ whole genome shotgun (WGS) entry which is preliminary data.</text>
</comment>
<dbReference type="Gene3D" id="1.25.40.10">
    <property type="entry name" value="Tetratricopeptide repeat domain"/>
    <property type="match status" value="1"/>
</dbReference>
<feature type="signal peptide" evidence="3">
    <location>
        <begin position="1"/>
        <end position="32"/>
    </location>
</feature>
<name>A0A419EU27_9BACT</name>
<dbReference type="SMART" id="SM00028">
    <property type="entry name" value="TPR"/>
    <property type="match status" value="1"/>
</dbReference>
<dbReference type="InterPro" id="IPR011990">
    <property type="entry name" value="TPR-like_helical_dom_sf"/>
</dbReference>
<dbReference type="PROSITE" id="PS50293">
    <property type="entry name" value="TPR_REGION"/>
    <property type="match status" value="1"/>
</dbReference>
<dbReference type="SUPFAM" id="SSF48452">
    <property type="entry name" value="TPR-like"/>
    <property type="match status" value="1"/>
</dbReference>
<gene>
    <name evidence="4" type="ORF">C4532_14385</name>
</gene>
<keyword evidence="3" id="KW-0732">Signal</keyword>
<keyword evidence="1" id="KW-0802">TPR repeat</keyword>
<protein>
    <submittedName>
        <fullName evidence="4">Tetratricopeptide repeat protein</fullName>
    </submittedName>
</protein>
<dbReference type="InterPro" id="IPR010466">
    <property type="entry name" value="DUF1058"/>
</dbReference>
<reference evidence="4 5" key="1">
    <citation type="journal article" date="2017" name="ISME J.">
        <title>Energy and carbon metabolisms in a deep terrestrial subsurface fluid microbial community.</title>
        <authorList>
            <person name="Momper L."/>
            <person name="Jungbluth S.P."/>
            <person name="Lee M.D."/>
            <person name="Amend J.P."/>
        </authorList>
    </citation>
    <scope>NUCLEOTIDE SEQUENCE [LARGE SCALE GENOMIC DNA]</scope>
    <source>
        <strain evidence="4">SURF_17</strain>
    </source>
</reference>
<dbReference type="Gene3D" id="2.30.30.40">
    <property type="entry name" value="SH3 Domains"/>
    <property type="match status" value="1"/>
</dbReference>
<evidence type="ECO:0000313" key="4">
    <source>
        <dbReference type="EMBL" id="RJP67565.1"/>
    </source>
</evidence>
<evidence type="ECO:0000256" key="2">
    <source>
        <dbReference type="SAM" id="Phobius"/>
    </source>
</evidence>
<feature type="chain" id="PRO_5018972283" evidence="3">
    <location>
        <begin position="33"/>
        <end position="271"/>
    </location>
</feature>
<evidence type="ECO:0000256" key="1">
    <source>
        <dbReference type="PROSITE-ProRule" id="PRU00339"/>
    </source>
</evidence>
<evidence type="ECO:0000313" key="5">
    <source>
        <dbReference type="Proteomes" id="UP000285961"/>
    </source>
</evidence>